<feature type="transmembrane region" description="Helical" evidence="2">
    <location>
        <begin position="74"/>
        <end position="94"/>
    </location>
</feature>
<dbReference type="RefSeq" id="WP_190046636.1">
    <property type="nucleotide sequence ID" value="NZ_BMVS01000012.1"/>
</dbReference>
<accession>A0ABW9IR24</accession>
<evidence type="ECO:0000256" key="2">
    <source>
        <dbReference type="SAM" id="Phobius"/>
    </source>
</evidence>
<dbReference type="EMBL" id="JBJVNE010000015">
    <property type="protein sequence ID" value="MFM9650234.1"/>
    <property type="molecule type" value="Genomic_DNA"/>
</dbReference>
<evidence type="ECO:0000313" key="4">
    <source>
        <dbReference type="Proteomes" id="UP001631993"/>
    </source>
</evidence>
<proteinExistence type="predicted"/>
<dbReference type="GeneID" id="93767201"/>
<evidence type="ECO:0000313" key="3">
    <source>
        <dbReference type="EMBL" id="MFM9650234.1"/>
    </source>
</evidence>
<evidence type="ECO:0008006" key="5">
    <source>
        <dbReference type="Google" id="ProtNLM"/>
    </source>
</evidence>
<feature type="compositionally biased region" description="Gly residues" evidence="1">
    <location>
        <begin position="8"/>
        <end position="21"/>
    </location>
</feature>
<evidence type="ECO:0000256" key="1">
    <source>
        <dbReference type="SAM" id="MobiDB-lite"/>
    </source>
</evidence>
<keyword evidence="2" id="KW-1133">Transmembrane helix</keyword>
<protein>
    <recommendedName>
        <fullName evidence="5">PH domain-containing protein</fullName>
    </recommendedName>
</protein>
<feature type="region of interest" description="Disordered" evidence="1">
    <location>
        <begin position="1"/>
        <end position="21"/>
    </location>
</feature>
<gene>
    <name evidence="3" type="ORF">ACKI1S_29305</name>
</gene>
<organism evidence="3 4">
    <name type="scientific">Streptomyces galilaeus</name>
    <dbReference type="NCBI Taxonomy" id="33899"/>
    <lineage>
        <taxon>Bacteria</taxon>
        <taxon>Bacillati</taxon>
        <taxon>Actinomycetota</taxon>
        <taxon>Actinomycetes</taxon>
        <taxon>Kitasatosporales</taxon>
        <taxon>Streptomycetaceae</taxon>
        <taxon>Streptomyces</taxon>
    </lineage>
</organism>
<feature type="transmembrane region" description="Helical" evidence="2">
    <location>
        <begin position="49"/>
        <end position="68"/>
    </location>
</feature>
<dbReference type="Proteomes" id="UP001631993">
    <property type="component" value="Unassembled WGS sequence"/>
</dbReference>
<name>A0ABW9IR24_STRGJ</name>
<keyword evidence="2" id="KW-0812">Transmembrane</keyword>
<sequence length="183" mass="19748">MRQRTNGSGSGPGPGRGPGSGPGIGRSLGLGQLRGSYPVAGLMGGLAQMARRCLVALAIVLVGVLIWYRPRDAFVRGAVTVAVVLALFGLKAAWARATVRWGLNRCHLYTGGLVVTSIVGRVREAVRWEDVREVNRLSNQSVLLAFHRIEIVRRDYTTVTFLALGLQPALVEALLNEVDRPRP</sequence>
<reference evidence="3 4" key="1">
    <citation type="submission" date="2024-12" db="EMBL/GenBank/DDBJ databases">
        <title>Forecasting of Potato common scab and diversities of Pathogenic streptomyces spp. in china.</title>
        <authorList>
            <person name="Handique U."/>
            <person name="Wu J."/>
        </authorList>
    </citation>
    <scope>NUCLEOTIDE SEQUENCE [LARGE SCALE GENOMIC DNA]</scope>
    <source>
        <strain evidence="3 4">ZRIMU1585</strain>
    </source>
</reference>
<comment type="caution">
    <text evidence="3">The sequence shown here is derived from an EMBL/GenBank/DDBJ whole genome shotgun (WGS) entry which is preliminary data.</text>
</comment>
<keyword evidence="2" id="KW-0472">Membrane</keyword>
<keyword evidence="4" id="KW-1185">Reference proteome</keyword>